<accession>A0AA95SWU2</accession>
<dbReference type="RefSeq" id="WP_285233462.1">
    <property type="nucleotide sequence ID" value="NZ_CP116346.1"/>
</dbReference>
<reference evidence="14" key="1">
    <citation type="submission" date="2023-01" db="EMBL/GenBank/DDBJ databases">
        <title>Whole genome sequence of Paucibacter sp. S2-9 isolated from pond sediment.</title>
        <authorList>
            <person name="Jung J.Y."/>
        </authorList>
    </citation>
    <scope>NUCLEOTIDE SEQUENCE</scope>
    <source>
        <strain evidence="14">S2-9</strain>
    </source>
</reference>
<comment type="similarity">
    <text evidence="4">Belongs to the GMC oxidoreductase family.</text>
</comment>
<dbReference type="Gene3D" id="3.50.50.60">
    <property type="entry name" value="FAD/NAD(P)-binding domain"/>
    <property type="match status" value="2"/>
</dbReference>
<evidence type="ECO:0000259" key="12">
    <source>
        <dbReference type="Pfam" id="PF00732"/>
    </source>
</evidence>
<gene>
    <name evidence="14" type="ORF">PFX98_01790</name>
</gene>
<dbReference type="KEGG" id="pais:PFX98_01790"/>
<proteinExistence type="inferred from homology"/>
<dbReference type="PANTHER" id="PTHR46056:SF12">
    <property type="entry name" value="LONG-CHAIN-ALCOHOL OXIDASE"/>
    <property type="match status" value="1"/>
</dbReference>
<comment type="catalytic activity">
    <reaction evidence="1">
        <text>a long-chain primary fatty alcohol + O2 = a long-chain fatty aldehyde + H2O2</text>
        <dbReference type="Rhea" id="RHEA:22756"/>
        <dbReference type="ChEBI" id="CHEBI:15379"/>
        <dbReference type="ChEBI" id="CHEBI:16240"/>
        <dbReference type="ChEBI" id="CHEBI:17176"/>
        <dbReference type="ChEBI" id="CHEBI:77396"/>
        <dbReference type="EC" id="1.1.3.20"/>
    </reaction>
</comment>
<evidence type="ECO:0000256" key="10">
    <source>
        <dbReference type="ARBA" id="ARBA00023002"/>
    </source>
</evidence>
<evidence type="ECO:0000256" key="5">
    <source>
        <dbReference type="ARBA" id="ARBA00013125"/>
    </source>
</evidence>
<feature type="domain" description="Glucose-methanol-choline oxidoreductase C-terminal" evidence="13">
    <location>
        <begin position="386"/>
        <end position="517"/>
    </location>
</feature>
<evidence type="ECO:0000256" key="11">
    <source>
        <dbReference type="ARBA" id="ARBA00023136"/>
    </source>
</evidence>
<keyword evidence="10" id="KW-0560">Oxidoreductase</keyword>
<keyword evidence="6" id="KW-0285">Flavoprotein</keyword>
<keyword evidence="8" id="KW-0274">FAD</keyword>
<dbReference type="PANTHER" id="PTHR46056">
    <property type="entry name" value="LONG-CHAIN-ALCOHOL OXIDASE"/>
    <property type="match status" value="1"/>
</dbReference>
<dbReference type="Pfam" id="PF00732">
    <property type="entry name" value="GMC_oxred_N"/>
    <property type="match status" value="1"/>
</dbReference>
<dbReference type="InterPro" id="IPR012400">
    <property type="entry name" value="Long_Oxdase"/>
</dbReference>
<evidence type="ECO:0000256" key="7">
    <source>
        <dbReference type="ARBA" id="ARBA00022692"/>
    </source>
</evidence>
<keyword evidence="11" id="KW-0472">Membrane</keyword>
<organism evidence="14 15">
    <name type="scientific">Paucibacter sediminis</name>
    <dbReference type="NCBI Taxonomy" id="3019553"/>
    <lineage>
        <taxon>Bacteria</taxon>
        <taxon>Pseudomonadati</taxon>
        <taxon>Pseudomonadota</taxon>
        <taxon>Betaproteobacteria</taxon>
        <taxon>Burkholderiales</taxon>
        <taxon>Sphaerotilaceae</taxon>
        <taxon>Roseateles</taxon>
    </lineage>
</organism>
<evidence type="ECO:0000256" key="6">
    <source>
        <dbReference type="ARBA" id="ARBA00022630"/>
    </source>
</evidence>
<comment type="function">
    <text evidence="2">Long-chain fatty alcohol oxidase involved in the omega-oxidation pathway of lipid degradation.</text>
</comment>
<dbReference type="SUPFAM" id="SSF51905">
    <property type="entry name" value="FAD/NAD(P)-binding domain"/>
    <property type="match status" value="1"/>
</dbReference>
<dbReference type="GO" id="GO:0050660">
    <property type="term" value="F:flavin adenine dinucleotide binding"/>
    <property type="evidence" value="ECO:0007669"/>
    <property type="project" value="InterPro"/>
</dbReference>
<evidence type="ECO:0000259" key="13">
    <source>
        <dbReference type="Pfam" id="PF05199"/>
    </source>
</evidence>
<dbReference type="AlphaFoldDB" id="A0AA95SWU2"/>
<name>A0AA95SWU2_9BURK</name>
<dbReference type="PIRSF" id="PIRSF028937">
    <property type="entry name" value="Lg_Ch_AO"/>
    <property type="match status" value="1"/>
</dbReference>
<keyword evidence="15" id="KW-1185">Reference proteome</keyword>
<evidence type="ECO:0000256" key="3">
    <source>
        <dbReference type="ARBA" id="ARBA00004370"/>
    </source>
</evidence>
<dbReference type="Proteomes" id="UP001177769">
    <property type="component" value="Chromosome"/>
</dbReference>
<dbReference type="InterPro" id="IPR000172">
    <property type="entry name" value="GMC_OxRdtase_N"/>
</dbReference>
<dbReference type="InterPro" id="IPR007867">
    <property type="entry name" value="GMC_OxRtase_C"/>
</dbReference>
<feature type="domain" description="Glucose-methanol-choline oxidoreductase N-terminal" evidence="12">
    <location>
        <begin position="79"/>
        <end position="296"/>
    </location>
</feature>
<evidence type="ECO:0000313" key="14">
    <source>
        <dbReference type="EMBL" id="WIT12364.1"/>
    </source>
</evidence>
<evidence type="ECO:0000256" key="4">
    <source>
        <dbReference type="ARBA" id="ARBA00010790"/>
    </source>
</evidence>
<dbReference type="EC" id="1.1.3.20" evidence="5"/>
<dbReference type="EMBL" id="CP116346">
    <property type="protein sequence ID" value="WIT12364.1"/>
    <property type="molecule type" value="Genomic_DNA"/>
</dbReference>
<keyword evidence="7" id="KW-0812">Transmembrane</keyword>
<dbReference type="InterPro" id="IPR036188">
    <property type="entry name" value="FAD/NAD-bd_sf"/>
</dbReference>
<evidence type="ECO:0000256" key="2">
    <source>
        <dbReference type="ARBA" id="ARBA00003842"/>
    </source>
</evidence>
<comment type="subcellular location">
    <subcellularLocation>
        <location evidence="3">Membrane</location>
    </subcellularLocation>
</comment>
<evidence type="ECO:0000256" key="8">
    <source>
        <dbReference type="ARBA" id="ARBA00022827"/>
    </source>
</evidence>
<dbReference type="GO" id="GO:0016020">
    <property type="term" value="C:membrane"/>
    <property type="evidence" value="ECO:0007669"/>
    <property type="project" value="UniProtKB-SubCell"/>
</dbReference>
<evidence type="ECO:0000313" key="15">
    <source>
        <dbReference type="Proteomes" id="UP001177769"/>
    </source>
</evidence>
<protein>
    <recommendedName>
        <fullName evidence="5">long-chain-alcohol oxidase</fullName>
        <ecNumber evidence="5">1.1.3.20</ecNumber>
    </recommendedName>
</protein>
<dbReference type="GO" id="GO:0046577">
    <property type="term" value="F:long-chain-alcohol oxidase activity"/>
    <property type="evidence" value="ECO:0007669"/>
    <property type="project" value="UniProtKB-EC"/>
</dbReference>
<evidence type="ECO:0000256" key="9">
    <source>
        <dbReference type="ARBA" id="ARBA00022989"/>
    </source>
</evidence>
<dbReference type="Pfam" id="PF05199">
    <property type="entry name" value="GMC_oxred_C"/>
    <property type="match status" value="1"/>
</dbReference>
<keyword evidence="9" id="KW-1133">Transmembrane helix</keyword>
<sequence>MSSIVDPIKEGLARGWKVLGGKHGPLPTSLDCDVVIVGSGAGAGITAELLAKAGLKIAIVEEGPLKSSSDFRQLEADAYAQLYQEGGGRKTADQAMPVLQGRCVGGSTTVNWAGAFRTPEETLNYWVDIYGLKECGAEAMKPWFEQVEARLNISEWLTDPNANNSVLRRGALKLGIKAPTIHRNVKGCWNLGSCGLGCPTNAKQSMLVTTIPTALDLGATLMVQTRADKLELKGNQISGLLCQPVHADGSHAGPAFRITAKHYVVAGGAINSPALMMRSGLPNPNDLLGRRTFLHPTVASSAVMPEPVQGWAGAPLAVFSDHFLRTQPIDGAIGYKLETAPVHPGFAMTNLGGMGRTLVDKAKTFPHTSILIGLLRDGFHPEAGGGVVELKSDGSPVLDYPINGYLLDGARRAHLSMVEIQFAAGAKSVRPAHEQAQDYQSWHQAREAILALPYEPYITTIGSAHVMGGCAMAATPAQGVVQPDGQHWQVANLSVHDGSVFPTSIGANPQLTVYAQAARMATGLAKRLTERDVRLDSPAVPASAASAA</sequence>
<evidence type="ECO:0000256" key="1">
    <source>
        <dbReference type="ARBA" id="ARBA00000920"/>
    </source>
</evidence>